<feature type="transmembrane region" description="Helical" evidence="9">
    <location>
        <begin position="272"/>
        <end position="298"/>
    </location>
</feature>
<dbReference type="STRING" id="1862672.BO225_03690"/>
<accession>A0A1U7NNY0</accession>
<feature type="transmembrane region" description="Helical" evidence="9">
    <location>
        <begin position="310"/>
        <end position="329"/>
    </location>
</feature>
<evidence type="ECO:0000313" key="10">
    <source>
        <dbReference type="EMBL" id="OLU47056.1"/>
    </source>
</evidence>
<evidence type="ECO:0000256" key="1">
    <source>
        <dbReference type="ARBA" id="ARBA00004651"/>
    </source>
</evidence>
<evidence type="ECO:0000256" key="3">
    <source>
        <dbReference type="ARBA" id="ARBA00022448"/>
    </source>
</evidence>
<dbReference type="Proteomes" id="UP000186705">
    <property type="component" value="Unassembled WGS sequence"/>
</dbReference>
<feature type="transmembrane region" description="Helical" evidence="9">
    <location>
        <begin position="222"/>
        <end position="241"/>
    </location>
</feature>
<keyword evidence="11" id="KW-1185">Reference proteome</keyword>
<comment type="function">
    <text evidence="9">Component of the transport system for branched-chain amino acids.</text>
</comment>
<evidence type="ECO:0000256" key="5">
    <source>
        <dbReference type="ARBA" id="ARBA00022692"/>
    </source>
</evidence>
<comment type="caution">
    <text evidence="10">The sequence shown here is derived from an EMBL/GenBank/DDBJ whole genome shotgun (WGS) entry which is preliminary data.</text>
</comment>
<dbReference type="NCBIfam" id="TIGR00796">
    <property type="entry name" value="livcs"/>
    <property type="match status" value="1"/>
</dbReference>
<comment type="caution">
    <text evidence="9">Lacks conserved residue(s) required for the propagation of feature annotation.</text>
</comment>
<gene>
    <name evidence="10" type="ORF">BO225_03690</name>
</gene>
<comment type="similarity">
    <text evidence="2 9">Belongs to the branched chain amino acid transporter family.</text>
</comment>
<dbReference type="Pfam" id="PF05525">
    <property type="entry name" value="Branch_AA_trans"/>
    <property type="match status" value="1"/>
</dbReference>
<dbReference type="GO" id="GO:0015188">
    <property type="term" value="F:L-isoleucine transmembrane transporter activity"/>
    <property type="evidence" value="ECO:0007669"/>
    <property type="project" value="TreeGrafter"/>
</dbReference>
<feature type="transmembrane region" description="Helical" evidence="9">
    <location>
        <begin position="9"/>
        <end position="28"/>
    </location>
</feature>
<evidence type="ECO:0000256" key="6">
    <source>
        <dbReference type="ARBA" id="ARBA00022970"/>
    </source>
</evidence>
<feature type="transmembrane region" description="Helical" evidence="9">
    <location>
        <begin position="115"/>
        <end position="134"/>
    </location>
</feature>
<evidence type="ECO:0000256" key="2">
    <source>
        <dbReference type="ARBA" id="ARBA00008540"/>
    </source>
</evidence>
<keyword evidence="4" id="KW-1003">Cell membrane</keyword>
<dbReference type="GO" id="GO:0015818">
    <property type="term" value="P:isoleucine transport"/>
    <property type="evidence" value="ECO:0007669"/>
    <property type="project" value="TreeGrafter"/>
</dbReference>
<evidence type="ECO:0000256" key="8">
    <source>
        <dbReference type="ARBA" id="ARBA00023136"/>
    </source>
</evidence>
<feature type="transmembrane region" description="Helical" evidence="9">
    <location>
        <begin position="40"/>
        <end position="62"/>
    </location>
</feature>
<dbReference type="GO" id="GO:0005886">
    <property type="term" value="C:plasma membrane"/>
    <property type="evidence" value="ECO:0007669"/>
    <property type="project" value="UniProtKB-SubCell"/>
</dbReference>
<evidence type="ECO:0000256" key="9">
    <source>
        <dbReference type="RuleBase" id="RU362122"/>
    </source>
</evidence>
<evidence type="ECO:0000313" key="11">
    <source>
        <dbReference type="Proteomes" id="UP000186705"/>
    </source>
</evidence>
<comment type="subcellular location">
    <subcellularLocation>
        <location evidence="1 9">Cell membrane</location>
        <topology evidence="1 9">Multi-pass membrane protein</topology>
    </subcellularLocation>
</comment>
<keyword evidence="3 9" id="KW-0813">Transport</keyword>
<evidence type="ECO:0000256" key="4">
    <source>
        <dbReference type="ARBA" id="ARBA00022475"/>
    </source>
</evidence>
<reference evidence="10 11" key="1">
    <citation type="submission" date="2016-11" db="EMBL/GenBank/DDBJ databases">
        <title>Description of two novel members of the family Erysipelotrichaceae: Ileibacterium lipovorans gen. nov., sp. nov. and Dubosiella newyorkensis, gen. nov., sp. nov.</title>
        <authorList>
            <person name="Cox L.M."/>
            <person name="Sohn J."/>
            <person name="Tyrrell K.L."/>
            <person name="Citron D.M."/>
            <person name="Lawson P.A."/>
            <person name="Patel N.B."/>
            <person name="Iizumi T."/>
            <person name="Perez-Perez G.I."/>
            <person name="Goldstein E.J."/>
            <person name="Blaser M.J."/>
        </authorList>
    </citation>
    <scope>NUCLEOTIDE SEQUENCE [LARGE SCALE GENOMIC DNA]</scope>
    <source>
        <strain evidence="10 11">NYU-BL-A4</strain>
    </source>
</reference>
<keyword evidence="8 9" id="KW-0472">Membrane</keyword>
<dbReference type="GO" id="GO:0005304">
    <property type="term" value="F:L-valine transmembrane transporter activity"/>
    <property type="evidence" value="ECO:0007669"/>
    <property type="project" value="TreeGrafter"/>
</dbReference>
<keyword evidence="7 9" id="KW-1133">Transmembrane helix</keyword>
<proteinExistence type="inferred from homology"/>
<sequence length="359" mass="39154">MRNFRMKTLWITLTLFSMFFGAGNLIFAPFLGKEAGSQSALALLGFLCTAVLMPIITILVLSKFKDGYSMLARISKPFALFFIGLIYLLIGPCIAIPRTATTSYEMLGWLLPANIWSQLLYSAIFFMGAYFVALHPSHLKDVLGKWLSPILLVLVVVLCASALFSPSQIASPSLEYLNHSFAKGIKEGYQTMDILAAYCFGNVILLNIQSEGIVKKQEVRKTLLFASVGAGVLLAGLYSLLAMSGMLHSYDLRACTNGAQILTELAGRSFGLFGNVLVSLIFLIACFNVCSGLLSCVSSYFAQRIPSCSYRAWLILFTLFSAALSIFGLDSILAISAPILNVLCPIAIFFVLYGIVQKP</sequence>
<dbReference type="GO" id="GO:0015190">
    <property type="term" value="F:L-leucine transmembrane transporter activity"/>
    <property type="evidence" value="ECO:0007669"/>
    <property type="project" value="TreeGrafter"/>
</dbReference>
<evidence type="ECO:0000256" key="7">
    <source>
        <dbReference type="ARBA" id="ARBA00022989"/>
    </source>
</evidence>
<name>A0A1U7NNY0_9FIRM</name>
<organism evidence="10 11">
    <name type="scientific">Dubosiella newyorkensis</name>
    <dbReference type="NCBI Taxonomy" id="1862672"/>
    <lineage>
        <taxon>Bacteria</taxon>
        <taxon>Bacillati</taxon>
        <taxon>Bacillota</taxon>
        <taxon>Erysipelotrichia</taxon>
        <taxon>Erysipelotrichales</taxon>
        <taxon>Erysipelotrichaceae</taxon>
        <taxon>Dubosiella</taxon>
    </lineage>
</organism>
<dbReference type="GO" id="GO:0015820">
    <property type="term" value="P:L-leucine transport"/>
    <property type="evidence" value="ECO:0007669"/>
    <property type="project" value="TreeGrafter"/>
</dbReference>
<dbReference type="EMBL" id="MPKA01000055">
    <property type="protein sequence ID" value="OLU47056.1"/>
    <property type="molecule type" value="Genomic_DNA"/>
</dbReference>
<keyword evidence="6 9" id="KW-0029">Amino-acid transport</keyword>
<keyword evidence="5 9" id="KW-0812">Transmembrane</keyword>
<dbReference type="InterPro" id="IPR004685">
    <property type="entry name" value="Brnchd-chn_aa_trnsp_Livcs"/>
</dbReference>
<dbReference type="PANTHER" id="PTHR30588">
    <property type="entry name" value="BRANCHED-CHAIN AMINO ACID TRANSPORT SYSTEM 2 CARRIER PROTEIN"/>
    <property type="match status" value="1"/>
</dbReference>
<feature type="transmembrane region" description="Helical" evidence="9">
    <location>
        <begin position="189"/>
        <end position="210"/>
    </location>
</feature>
<protein>
    <recommendedName>
        <fullName evidence="9">Branched-chain amino acid transport system carrier protein</fullName>
    </recommendedName>
</protein>
<feature type="transmembrane region" description="Helical" evidence="9">
    <location>
        <begin position="146"/>
        <end position="169"/>
    </location>
</feature>
<feature type="transmembrane region" description="Helical" evidence="9">
    <location>
        <begin position="74"/>
        <end position="95"/>
    </location>
</feature>
<dbReference type="AlphaFoldDB" id="A0A1U7NNY0"/>
<dbReference type="PANTHER" id="PTHR30588:SF0">
    <property type="entry name" value="BRANCHED-CHAIN AMINO ACID PERMEASE BRNQ"/>
    <property type="match status" value="1"/>
</dbReference>
<dbReference type="RefSeq" id="WP_076340980.1">
    <property type="nucleotide sequence ID" value="NZ_CAPDDE010000026.1"/>
</dbReference>
<feature type="transmembrane region" description="Helical" evidence="9">
    <location>
        <begin position="335"/>
        <end position="356"/>
    </location>
</feature>